<dbReference type="Pfam" id="PF12833">
    <property type="entry name" value="HTH_18"/>
    <property type="match status" value="1"/>
</dbReference>
<dbReference type="OrthoDB" id="9814125at2"/>
<reference evidence="3 4" key="1">
    <citation type="journal article" date="2017" name="Int. J. Syst. Evol. Microbiol.">
        <title>Rhodosalinus sediminis gen. nov., sp. nov., isolated from marine saltern.</title>
        <authorList>
            <person name="Guo L.Y."/>
            <person name="Ling S.K."/>
            <person name="Li C.M."/>
            <person name="Chen G.J."/>
            <person name="Du Z.J."/>
        </authorList>
    </citation>
    <scope>NUCLEOTIDE SEQUENCE [LARGE SCALE GENOMIC DNA]</scope>
    <source>
        <strain evidence="3 4">WDN1C137</strain>
    </source>
</reference>
<organism evidence="3 4">
    <name type="scientific">Rhodosalinus sediminis</name>
    <dbReference type="NCBI Taxonomy" id="1940533"/>
    <lineage>
        <taxon>Bacteria</taxon>
        <taxon>Pseudomonadati</taxon>
        <taxon>Pseudomonadota</taxon>
        <taxon>Alphaproteobacteria</taxon>
        <taxon>Rhodobacterales</taxon>
        <taxon>Paracoccaceae</taxon>
        <taxon>Rhodosalinus</taxon>
    </lineage>
</organism>
<protein>
    <submittedName>
        <fullName evidence="3">AraC family transcriptional regulator</fullName>
    </submittedName>
</protein>
<evidence type="ECO:0000256" key="1">
    <source>
        <dbReference type="ARBA" id="ARBA00023125"/>
    </source>
</evidence>
<dbReference type="RefSeq" id="WP_115979165.1">
    <property type="nucleotide sequence ID" value="NZ_QOHR01000006.1"/>
</dbReference>
<dbReference type="Gene3D" id="1.10.10.60">
    <property type="entry name" value="Homeodomain-like"/>
    <property type="match status" value="1"/>
</dbReference>
<evidence type="ECO:0000313" key="3">
    <source>
        <dbReference type="EMBL" id="REC57585.1"/>
    </source>
</evidence>
<dbReference type="EMBL" id="QOHR01000006">
    <property type="protein sequence ID" value="REC57585.1"/>
    <property type="molecule type" value="Genomic_DNA"/>
</dbReference>
<dbReference type="PROSITE" id="PS01124">
    <property type="entry name" value="HTH_ARAC_FAMILY_2"/>
    <property type="match status" value="1"/>
</dbReference>
<feature type="domain" description="HTH araC/xylS-type" evidence="2">
    <location>
        <begin position="170"/>
        <end position="268"/>
    </location>
</feature>
<name>A0A3D9BVM2_9RHOB</name>
<dbReference type="SMART" id="SM00342">
    <property type="entry name" value="HTH_ARAC"/>
    <property type="match status" value="1"/>
</dbReference>
<dbReference type="SUPFAM" id="SSF51215">
    <property type="entry name" value="Regulatory protein AraC"/>
    <property type="match status" value="1"/>
</dbReference>
<gene>
    <name evidence="3" type="ORF">DRV84_06955</name>
</gene>
<keyword evidence="1" id="KW-0238">DNA-binding</keyword>
<evidence type="ECO:0000313" key="4">
    <source>
        <dbReference type="Proteomes" id="UP000257131"/>
    </source>
</evidence>
<dbReference type="GO" id="GO:0043565">
    <property type="term" value="F:sequence-specific DNA binding"/>
    <property type="evidence" value="ECO:0007669"/>
    <property type="project" value="InterPro"/>
</dbReference>
<dbReference type="Proteomes" id="UP000257131">
    <property type="component" value="Unassembled WGS sequence"/>
</dbReference>
<dbReference type="InterPro" id="IPR018060">
    <property type="entry name" value="HTH_AraC"/>
</dbReference>
<comment type="caution">
    <text evidence="3">The sequence shown here is derived from an EMBL/GenBank/DDBJ whole genome shotgun (WGS) entry which is preliminary data.</text>
</comment>
<accession>A0A3D9BVM2</accession>
<keyword evidence="4" id="KW-1185">Reference proteome</keyword>
<evidence type="ECO:0000259" key="2">
    <source>
        <dbReference type="PROSITE" id="PS01124"/>
    </source>
</evidence>
<dbReference type="GO" id="GO:0003700">
    <property type="term" value="F:DNA-binding transcription factor activity"/>
    <property type="evidence" value="ECO:0007669"/>
    <property type="project" value="InterPro"/>
</dbReference>
<proteinExistence type="predicted"/>
<dbReference type="AlphaFoldDB" id="A0A3D9BVM2"/>
<dbReference type="InterPro" id="IPR037923">
    <property type="entry name" value="HTH-like"/>
</dbReference>
<sequence>MSFIRSLSDHRAAARCLTLAQLAPRGAWQLALLHERAQHLLIWTTKGQGRVTVEGVRRGVSVHNAIFVPAGTLFSYEIGAQGFGLALEVPASLPLGLPGEAHHLRLRDNMAQAEITAILEAMQREQSRGDPLAAEAQAAHAALASVWLRRRIEARPARATAQDGTERLAQDYCRRVAADFRSGRLPGDYAAELGVATRELERACRESAGRDAGAILTERVLHEARSMLARPGIDAADAAERLGFAGPGYFERFLAYHGGRAPRPARRATASA</sequence>